<evidence type="ECO:0000256" key="1">
    <source>
        <dbReference type="SAM" id="Coils"/>
    </source>
</evidence>
<dbReference type="Proteomes" id="UP000299102">
    <property type="component" value="Unassembled WGS sequence"/>
</dbReference>
<comment type="caution">
    <text evidence="3">The sequence shown here is derived from an EMBL/GenBank/DDBJ whole genome shotgun (WGS) entry which is preliminary data.</text>
</comment>
<feature type="compositionally biased region" description="Polar residues" evidence="2">
    <location>
        <begin position="211"/>
        <end position="230"/>
    </location>
</feature>
<accession>A0A4C1XZQ6</accession>
<sequence length="399" mass="43851">MQPIATNRLAVARQSYSARNTLAAARPRLDVFSGQRLDRRDIGVLWYTRCDGKCECGVFLSRDITAGVQRRMASVRKIGSTLLGNLPKTFTEQLAKQLKGLVRSIREHNELETELAAVKKLCSGEESQGKDTLANRSASMIEFKVTPEKSPIHPPSSSILERLIGAEKAAEELRNKLTNLVQDYMNEDRTSSISSLALDVSKISLLKASEPSKSQFASSPNLSSSATVKENLSKSKLKRFESASTSNLPSKKITPKSEGGMKLSKLRRLSPSCFFSKKESASSHTHATSQNENKGSKANTPSSLKANIIKPIRTGTKQRNYSEPSQFNVPIINVSKLQGAKYIVEHGPIFASFQNFNAEKSKINTLPTLSEHANLSLSSSKDAVEKRILWLSPLGFLIV</sequence>
<dbReference type="EMBL" id="BGZK01000990">
    <property type="protein sequence ID" value="GBP67747.1"/>
    <property type="molecule type" value="Genomic_DNA"/>
</dbReference>
<gene>
    <name evidence="3" type="ORF">EVAR_51804_1</name>
</gene>
<feature type="coiled-coil region" evidence="1">
    <location>
        <begin position="163"/>
        <end position="190"/>
    </location>
</feature>
<protein>
    <submittedName>
        <fullName evidence="3">Uncharacterized protein</fullName>
    </submittedName>
</protein>
<keyword evidence="4" id="KW-1185">Reference proteome</keyword>
<name>A0A4C1XZQ6_EUMVA</name>
<proteinExistence type="predicted"/>
<evidence type="ECO:0000313" key="4">
    <source>
        <dbReference type="Proteomes" id="UP000299102"/>
    </source>
</evidence>
<feature type="compositionally biased region" description="Polar residues" evidence="2">
    <location>
        <begin position="282"/>
        <end position="303"/>
    </location>
</feature>
<evidence type="ECO:0000256" key="2">
    <source>
        <dbReference type="SAM" id="MobiDB-lite"/>
    </source>
</evidence>
<feature type="region of interest" description="Disordered" evidence="2">
    <location>
        <begin position="210"/>
        <end position="262"/>
    </location>
</feature>
<keyword evidence="1" id="KW-0175">Coiled coil</keyword>
<reference evidence="3 4" key="1">
    <citation type="journal article" date="2019" name="Commun. Biol.">
        <title>The bagworm genome reveals a unique fibroin gene that provides high tensile strength.</title>
        <authorList>
            <person name="Kono N."/>
            <person name="Nakamura H."/>
            <person name="Ohtoshi R."/>
            <person name="Tomita M."/>
            <person name="Numata K."/>
            <person name="Arakawa K."/>
        </authorList>
    </citation>
    <scope>NUCLEOTIDE SEQUENCE [LARGE SCALE GENOMIC DNA]</scope>
</reference>
<dbReference type="OrthoDB" id="7471899at2759"/>
<dbReference type="AlphaFoldDB" id="A0A4C1XZQ6"/>
<organism evidence="3 4">
    <name type="scientific">Eumeta variegata</name>
    <name type="common">Bagworm moth</name>
    <name type="synonym">Eumeta japonica</name>
    <dbReference type="NCBI Taxonomy" id="151549"/>
    <lineage>
        <taxon>Eukaryota</taxon>
        <taxon>Metazoa</taxon>
        <taxon>Ecdysozoa</taxon>
        <taxon>Arthropoda</taxon>
        <taxon>Hexapoda</taxon>
        <taxon>Insecta</taxon>
        <taxon>Pterygota</taxon>
        <taxon>Neoptera</taxon>
        <taxon>Endopterygota</taxon>
        <taxon>Lepidoptera</taxon>
        <taxon>Glossata</taxon>
        <taxon>Ditrysia</taxon>
        <taxon>Tineoidea</taxon>
        <taxon>Psychidae</taxon>
        <taxon>Oiketicinae</taxon>
        <taxon>Eumeta</taxon>
    </lineage>
</organism>
<evidence type="ECO:0000313" key="3">
    <source>
        <dbReference type="EMBL" id="GBP67747.1"/>
    </source>
</evidence>
<feature type="region of interest" description="Disordered" evidence="2">
    <location>
        <begin position="276"/>
        <end position="303"/>
    </location>
</feature>